<evidence type="ECO:0000313" key="2">
    <source>
        <dbReference type="Proteomes" id="UP000501387"/>
    </source>
</evidence>
<dbReference type="RefSeq" id="WP_166321385.1">
    <property type="nucleotide sequence ID" value="NZ_CP049934.1"/>
</dbReference>
<gene>
    <name evidence="1" type="ORF">G7067_01185</name>
</gene>
<protein>
    <recommendedName>
        <fullName evidence="3">NB-ARC domain-containing protein</fullName>
    </recommendedName>
</protein>
<evidence type="ECO:0008006" key="3">
    <source>
        <dbReference type="Google" id="ProtNLM"/>
    </source>
</evidence>
<dbReference type="AlphaFoldDB" id="A0A6G8FFX4"/>
<proteinExistence type="predicted"/>
<name>A0A6G8FFX4_9MICO</name>
<keyword evidence="2" id="KW-1185">Reference proteome</keyword>
<dbReference type="EMBL" id="CP049934">
    <property type="protein sequence ID" value="QIM15340.1"/>
    <property type="molecule type" value="Genomic_DNA"/>
</dbReference>
<evidence type="ECO:0000313" key="1">
    <source>
        <dbReference type="EMBL" id="QIM15340.1"/>
    </source>
</evidence>
<sequence>MTLGWQVIEISGVEAYQRSPFAAIAMTGLTDLVESRHAPVAAAVRGLSEQVKPGRTVMLIDDADWVDEASWGALSAVSSKLGVPVLFTRSVHCAEPFRGFRPANGFTFVYSLALPAMSYAELETTLEHHLEAKIEASTLSRVYAKSAGNIGTALSIVDAGKRGGNILLEHGTLRATGELWSTSLSALARIILQPLSGKDIRALRALALLGTAELDTASRLVPERQIFALEEKSYITLFDQSERRHLALQPPLLAEYFRHESTPVSGPRY</sequence>
<dbReference type="Proteomes" id="UP000501387">
    <property type="component" value="Chromosome"/>
</dbReference>
<organism evidence="1 2">
    <name type="scientific">Leucobacter insecticola</name>
    <dbReference type="NCBI Taxonomy" id="2714934"/>
    <lineage>
        <taxon>Bacteria</taxon>
        <taxon>Bacillati</taxon>
        <taxon>Actinomycetota</taxon>
        <taxon>Actinomycetes</taxon>
        <taxon>Micrococcales</taxon>
        <taxon>Microbacteriaceae</taxon>
        <taxon>Leucobacter</taxon>
    </lineage>
</organism>
<accession>A0A6G8FFX4</accession>
<reference evidence="1 2" key="1">
    <citation type="submission" date="2020-03" db="EMBL/GenBank/DDBJ databases">
        <title>Leucobacter sp. nov., isolated from beetles.</title>
        <authorList>
            <person name="Hyun D.-W."/>
            <person name="Bae J.-W."/>
        </authorList>
    </citation>
    <scope>NUCLEOTIDE SEQUENCE [LARGE SCALE GENOMIC DNA]</scope>
    <source>
        <strain evidence="1 2">HDW9B</strain>
    </source>
</reference>
<dbReference type="KEGG" id="lins:G7067_01185"/>